<dbReference type="PRINTS" id="PR00173">
    <property type="entry name" value="EDTRNSPORT"/>
</dbReference>
<comment type="caution">
    <text evidence="8">The sequence shown here is derived from an EMBL/GenBank/DDBJ whole genome shotgun (WGS) entry which is preliminary data.</text>
</comment>
<protein>
    <submittedName>
        <fullName evidence="8">Na+/H+-dicarboxylate symporter</fullName>
    </submittedName>
</protein>
<accession>A0A852VU12</accession>
<reference evidence="8 9" key="1">
    <citation type="submission" date="2020-07" db="EMBL/GenBank/DDBJ databases">
        <title>Sequencing the genomes of 1000 actinobacteria strains.</title>
        <authorList>
            <person name="Klenk H.-P."/>
        </authorList>
    </citation>
    <scope>NUCLEOTIDE SEQUENCE [LARGE SCALE GENOMIC DNA]</scope>
    <source>
        <strain evidence="8 9">DSM 26154</strain>
    </source>
</reference>
<dbReference type="Gene3D" id="1.10.3860.10">
    <property type="entry name" value="Sodium:dicarboxylate symporter"/>
    <property type="match status" value="1"/>
</dbReference>
<keyword evidence="6 7" id="KW-0472">Membrane</keyword>
<dbReference type="GO" id="GO:0006835">
    <property type="term" value="P:dicarboxylic acid transport"/>
    <property type="evidence" value="ECO:0007669"/>
    <property type="project" value="TreeGrafter"/>
</dbReference>
<feature type="transmembrane region" description="Helical" evidence="7">
    <location>
        <begin position="201"/>
        <end position="226"/>
    </location>
</feature>
<proteinExistence type="predicted"/>
<evidence type="ECO:0000256" key="5">
    <source>
        <dbReference type="ARBA" id="ARBA00022989"/>
    </source>
</evidence>
<dbReference type="InterPro" id="IPR001991">
    <property type="entry name" value="Na-dicarboxylate_symporter"/>
</dbReference>
<dbReference type="InterPro" id="IPR036458">
    <property type="entry name" value="Na:dicarbo_symporter_sf"/>
</dbReference>
<name>A0A852VU12_9MICO</name>
<feature type="transmembrane region" description="Helical" evidence="7">
    <location>
        <begin position="345"/>
        <end position="370"/>
    </location>
</feature>
<dbReference type="GO" id="GO:0015293">
    <property type="term" value="F:symporter activity"/>
    <property type="evidence" value="ECO:0007669"/>
    <property type="project" value="UniProtKB-KW"/>
</dbReference>
<keyword evidence="4 7" id="KW-0812">Transmembrane</keyword>
<evidence type="ECO:0000313" key="8">
    <source>
        <dbReference type="EMBL" id="NYF97305.1"/>
    </source>
</evidence>
<evidence type="ECO:0000256" key="1">
    <source>
        <dbReference type="ARBA" id="ARBA00004651"/>
    </source>
</evidence>
<feature type="transmembrane region" description="Helical" evidence="7">
    <location>
        <begin position="12"/>
        <end position="32"/>
    </location>
</feature>
<sequence>MLASLRRISFGQQVLIGLVLGVILGIVARNMGGSADDPNWLSQTLTIVGTSFVSLLRTIVPALVFLAIVTSIANLKQVTGAARLAWQTLLWFAVTALIAVGIGITLGLVIDPARGAQVSADGAVAPDSTGSWLDFLTGLVPANLLGLEGSAGAEGDVGFSFNVLQILIMAIAVGIAALKVGEEAEPFLTFARSALSVVQKVLWWVIRLAPIATVGLLGNAVASYGWDAISSLGRFTGAIYLGLAIVLLVVYPVLLRLNGLSVRRFYAGAWPAIQLGFVSRSSIGTLPVTQSVTERNLGVPRSYASFSVPLGATTKMDGCAAIYPAIAAIFVAQFFGVPLGATDYLLIAFVSVLGSAATAGVTGAVVMLTLTLSTLGLPLEGVGLLLAVDPILDMGRTATNVAGQALVPTIVARREGILDQAAYDATTHGEAYTPESSVREPAAAPA</sequence>
<evidence type="ECO:0000256" key="4">
    <source>
        <dbReference type="ARBA" id="ARBA00022692"/>
    </source>
</evidence>
<feature type="transmembrane region" description="Helical" evidence="7">
    <location>
        <begin position="238"/>
        <end position="255"/>
    </location>
</feature>
<feature type="transmembrane region" description="Helical" evidence="7">
    <location>
        <begin position="44"/>
        <end position="69"/>
    </location>
</feature>
<feature type="transmembrane region" description="Helical" evidence="7">
    <location>
        <begin position="159"/>
        <end position="180"/>
    </location>
</feature>
<dbReference type="EMBL" id="JACCAE010000001">
    <property type="protein sequence ID" value="NYF97305.1"/>
    <property type="molecule type" value="Genomic_DNA"/>
</dbReference>
<dbReference type="SUPFAM" id="SSF118215">
    <property type="entry name" value="Proton glutamate symport protein"/>
    <property type="match status" value="1"/>
</dbReference>
<dbReference type="Proteomes" id="UP000554054">
    <property type="component" value="Unassembled WGS sequence"/>
</dbReference>
<evidence type="ECO:0000256" key="3">
    <source>
        <dbReference type="ARBA" id="ARBA00022475"/>
    </source>
</evidence>
<feature type="transmembrane region" description="Helical" evidence="7">
    <location>
        <begin position="320"/>
        <end position="339"/>
    </location>
</feature>
<evidence type="ECO:0000256" key="7">
    <source>
        <dbReference type="SAM" id="Phobius"/>
    </source>
</evidence>
<dbReference type="PANTHER" id="PTHR42865">
    <property type="entry name" value="PROTON/GLUTAMATE-ASPARTATE SYMPORTER"/>
    <property type="match status" value="1"/>
</dbReference>
<dbReference type="GO" id="GO:0005886">
    <property type="term" value="C:plasma membrane"/>
    <property type="evidence" value="ECO:0007669"/>
    <property type="project" value="UniProtKB-SubCell"/>
</dbReference>
<dbReference type="RefSeq" id="WP_185990259.1">
    <property type="nucleotide sequence ID" value="NZ_JACCAE010000001.1"/>
</dbReference>
<feature type="transmembrane region" description="Helical" evidence="7">
    <location>
        <begin position="89"/>
        <end position="110"/>
    </location>
</feature>
<keyword evidence="5 7" id="KW-1133">Transmembrane helix</keyword>
<dbReference type="Pfam" id="PF00375">
    <property type="entry name" value="SDF"/>
    <property type="match status" value="1"/>
</dbReference>
<gene>
    <name evidence="8" type="ORF">BJY20_000697</name>
</gene>
<evidence type="ECO:0000313" key="9">
    <source>
        <dbReference type="Proteomes" id="UP000554054"/>
    </source>
</evidence>
<comment type="subcellular location">
    <subcellularLocation>
        <location evidence="1">Cell membrane</location>
        <topology evidence="1">Multi-pass membrane protein</topology>
    </subcellularLocation>
</comment>
<keyword evidence="9" id="KW-1185">Reference proteome</keyword>
<keyword evidence="3" id="KW-1003">Cell membrane</keyword>
<evidence type="ECO:0000256" key="6">
    <source>
        <dbReference type="ARBA" id="ARBA00023136"/>
    </source>
</evidence>
<keyword evidence="2" id="KW-0813">Transport</keyword>
<dbReference type="AlphaFoldDB" id="A0A852VU12"/>
<organism evidence="8 9">
    <name type="scientific">Janibacter cremeus</name>
    <dbReference type="NCBI Taxonomy" id="1285192"/>
    <lineage>
        <taxon>Bacteria</taxon>
        <taxon>Bacillati</taxon>
        <taxon>Actinomycetota</taxon>
        <taxon>Actinomycetes</taxon>
        <taxon>Micrococcales</taxon>
        <taxon>Intrasporangiaceae</taxon>
        <taxon>Janibacter</taxon>
    </lineage>
</organism>
<dbReference type="PANTHER" id="PTHR42865:SF7">
    <property type="entry name" value="PROTON_GLUTAMATE-ASPARTATE SYMPORTER"/>
    <property type="match status" value="1"/>
</dbReference>
<evidence type="ECO:0000256" key="2">
    <source>
        <dbReference type="ARBA" id="ARBA00022448"/>
    </source>
</evidence>